<sequence length="284" mass="29971">MNVEPWTTVGQGSTGAVVPGIQYLLRAHGHAVAVDGDYGPQTAAAVTAFQTAQGVPADGIVGPITWPRLVMAVQQGSTGDAVRAVQQFGLQRSPGEDPLAVDGSFGPITKERVEFFQESWGLTLDGVAGRETWSFLSTFVPGVQPWALVKQGASQATNWRVLAAQHLLRAHGATIAADGVFGPQSGQAVRDFQQTLRAVEISTTLGQLDWPGLIITVQQGDGPAGVKGEAVRAVQTLLADLEVDGDFGPLTAAAVREFQQVFLPPADGVVGPETWHTLMVRLFD</sequence>
<evidence type="ECO:0000259" key="1">
    <source>
        <dbReference type="Pfam" id="PF01471"/>
    </source>
</evidence>
<dbReference type="EMBL" id="JAWQEV010000002">
    <property type="protein sequence ID" value="MDW4572924.1"/>
    <property type="molecule type" value="Genomic_DNA"/>
</dbReference>
<dbReference type="Gene3D" id="1.10.101.10">
    <property type="entry name" value="PGBD-like superfamily/PGBD"/>
    <property type="match status" value="4"/>
</dbReference>
<gene>
    <name evidence="2" type="ORF">R8Z58_09095</name>
</gene>
<dbReference type="InterPro" id="IPR002477">
    <property type="entry name" value="Peptidoglycan-bd-like"/>
</dbReference>
<reference evidence="2 3" key="1">
    <citation type="submission" date="2023-11" db="EMBL/GenBank/DDBJ databases">
        <title>Draft genome sequence of Microbacterium arthrosphaerae JCM 30492.</title>
        <authorList>
            <person name="Zhang G."/>
            <person name="Ding Y."/>
        </authorList>
    </citation>
    <scope>NUCLEOTIDE SEQUENCE [LARGE SCALE GENOMIC DNA]</scope>
    <source>
        <strain evidence="2 3">JCM 30492</strain>
    </source>
</reference>
<organism evidence="2 3">
    <name type="scientific">Microbacterium arthrosphaerae</name>
    <dbReference type="NCBI Taxonomy" id="792652"/>
    <lineage>
        <taxon>Bacteria</taxon>
        <taxon>Bacillati</taxon>
        <taxon>Actinomycetota</taxon>
        <taxon>Actinomycetes</taxon>
        <taxon>Micrococcales</taxon>
        <taxon>Microbacteriaceae</taxon>
        <taxon>Microbacterium</taxon>
    </lineage>
</organism>
<dbReference type="InterPro" id="IPR036366">
    <property type="entry name" value="PGBDSf"/>
</dbReference>
<proteinExistence type="predicted"/>
<name>A0ABU4H2P5_9MICO</name>
<feature type="domain" description="Peptidoglycan binding-like" evidence="1">
    <location>
        <begin position="79"/>
        <end position="136"/>
    </location>
</feature>
<protein>
    <submittedName>
        <fullName evidence="2">Peptidoglycan-binding protein</fullName>
    </submittedName>
</protein>
<comment type="caution">
    <text evidence="2">The sequence shown here is derived from an EMBL/GenBank/DDBJ whole genome shotgun (WGS) entry which is preliminary data.</text>
</comment>
<evidence type="ECO:0000313" key="3">
    <source>
        <dbReference type="Proteomes" id="UP001283109"/>
    </source>
</evidence>
<feature type="domain" description="Peptidoglycan binding-like" evidence="1">
    <location>
        <begin position="20"/>
        <end position="67"/>
    </location>
</feature>
<evidence type="ECO:0000313" key="2">
    <source>
        <dbReference type="EMBL" id="MDW4572924.1"/>
    </source>
</evidence>
<dbReference type="InterPro" id="IPR036365">
    <property type="entry name" value="PGBD-like_sf"/>
</dbReference>
<feature type="domain" description="Peptidoglycan binding-like" evidence="1">
    <location>
        <begin position="161"/>
        <end position="194"/>
    </location>
</feature>
<dbReference type="RefSeq" id="WP_318353430.1">
    <property type="nucleotide sequence ID" value="NZ_JAWQEV010000002.1"/>
</dbReference>
<dbReference type="Pfam" id="PF01471">
    <property type="entry name" value="PG_binding_1"/>
    <property type="match status" value="4"/>
</dbReference>
<feature type="domain" description="Peptidoglycan binding-like" evidence="1">
    <location>
        <begin position="228"/>
        <end position="277"/>
    </location>
</feature>
<keyword evidence="3" id="KW-1185">Reference proteome</keyword>
<dbReference type="Proteomes" id="UP001283109">
    <property type="component" value="Unassembled WGS sequence"/>
</dbReference>
<accession>A0ABU4H2P5</accession>
<dbReference type="SUPFAM" id="SSF47090">
    <property type="entry name" value="PGBD-like"/>
    <property type="match status" value="4"/>
</dbReference>